<dbReference type="GO" id="GO:0004553">
    <property type="term" value="F:hydrolase activity, hydrolyzing O-glycosyl compounds"/>
    <property type="evidence" value="ECO:0007669"/>
    <property type="project" value="InterPro"/>
</dbReference>
<dbReference type="AlphaFoldDB" id="A0AAD4XWN0"/>
<evidence type="ECO:0000313" key="4">
    <source>
        <dbReference type="EMBL" id="KAI3954312.1"/>
    </source>
</evidence>
<dbReference type="InterPro" id="IPR000757">
    <property type="entry name" value="Beta-glucanase-like"/>
</dbReference>
<keyword evidence="2" id="KW-0326">Glycosidase</keyword>
<name>A0AAD4XWN0_9MAGN</name>
<dbReference type="InterPro" id="IPR008263">
    <property type="entry name" value="GH16_AS"/>
</dbReference>
<dbReference type="InterPro" id="IPR013320">
    <property type="entry name" value="ConA-like_dom_sf"/>
</dbReference>
<feature type="domain" description="GH16" evidence="3">
    <location>
        <begin position="1"/>
        <end position="82"/>
    </location>
</feature>
<dbReference type="PROSITE" id="PS51762">
    <property type="entry name" value="GH16_2"/>
    <property type="match status" value="1"/>
</dbReference>
<dbReference type="EMBL" id="JAJJMB010001996">
    <property type="protein sequence ID" value="KAI3954312.1"/>
    <property type="molecule type" value="Genomic_DNA"/>
</dbReference>
<keyword evidence="5" id="KW-1185">Reference proteome</keyword>
<dbReference type="SUPFAM" id="SSF49899">
    <property type="entry name" value="Concanavalin A-like lectins/glucanases"/>
    <property type="match status" value="1"/>
</dbReference>
<evidence type="ECO:0000313" key="5">
    <source>
        <dbReference type="Proteomes" id="UP001202328"/>
    </source>
</evidence>
<dbReference type="InterPro" id="IPR044791">
    <property type="entry name" value="Beta-glucanase/XTH"/>
</dbReference>
<organism evidence="4 5">
    <name type="scientific">Papaver atlanticum</name>
    <dbReference type="NCBI Taxonomy" id="357466"/>
    <lineage>
        <taxon>Eukaryota</taxon>
        <taxon>Viridiplantae</taxon>
        <taxon>Streptophyta</taxon>
        <taxon>Embryophyta</taxon>
        <taxon>Tracheophyta</taxon>
        <taxon>Spermatophyta</taxon>
        <taxon>Magnoliopsida</taxon>
        <taxon>Ranunculales</taxon>
        <taxon>Papaveraceae</taxon>
        <taxon>Papaveroideae</taxon>
        <taxon>Papaver</taxon>
    </lineage>
</organism>
<sequence>MQIKLVPVDIWLPFDMQLTSDQPNRDEIDFEFMGNVSGKPYILQTNVFADGFDDREERIYLWFDPTKDFHTYSILWNLHQIV</sequence>
<dbReference type="Gene3D" id="2.60.120.200">
    <property type="match status" value="1"/>
</dbReference>
<proteinExistence type="predicted"/>
<protein>
    <recommendedName>
        <fullName evidence="3">GH16 domain-containing protein</fullName>
    </recommendedName>
</protein>
<dbReference type="PANTHER" id="PTHR31062">
    <property type="entry name" value="XYLOGLUCAN ENDOTRANSGLUCOSYLASE/HYDROLASE PROTEIN 8-RELATED"/>
    <property type="match status" value="1"/>
</dbReference>
<dbReference type="Proteomes" id="UP001202328">
    <property type="component" value="Unassembled WGS sequence"/>
</dbReference>
<keyword evidence="1" id="KW-0378">Hydrolase</keyword>
<dbReference type="Pfam" id="PF00722">
    <property type="entry name" value="Glyco_hydro_16"/>
    <property type="match status" value="1"/>
</dbReference>
<gene>
    <name evidence="4" type="ORF">MKW98_019157</name>
</gene>
<dbReference type="PROSITE" id="PS01034">
    <property type="entry name" value="GH16_1"/>
    <property type="match status" value="1"/>
</dbReference>
<dbReference type="GO" id="GO:0005975">
    <property type="term" value="P:carbohydrate metabolic process"/>
    <property type="evidence" value="ECO:0007669"/>
    <property type="project" value="InterPro"/>
</dbReference>
<evidence type="ECO:0000256" key="2">
    <source>
        <dbReference type="ARBA" id="ARBA00023295"/>
    </source>
</evidence>
<accession>A0AAD4XWN0</accession>
<reference evidence="4" key="1">
    <citation type="submission" date="2022-04" db="EMBL/GenBank/DDBJ databases">
        <title>A functionally conserved STORR gene fusion in Papaver species that diverged 16.8 million years ago.</title>
        <authorList>
            <person name="Catania T."/>
        </authorList>
    </citation>
    <scope>NUCLEOTIDE SEQUENCE</scope>
    <source>
        <strain evidence="4">S-188037</strain>
    </source>
</reference>
<evidence type="ECO:0000259" key="3">
    <source>
        <dbReference type="PROSITE" id="PS51762"/>
    </source>
</evidence>
<comment type="caution">
    <text evidence="4">The sequence shown here is derived from an EMBL/GenBank/DDBJ whole genome shotgun (WGS) entry which is preliminary data.</text>
</comment>
<evidence type="ECO:0000256" key="1">
    <source>
        <dbReference type="ARBA" id="ARBA00022801"/>
    </source>
</evidence>